<dbReference type="Gene3D" id="1.10.150.240">
    <property type="entry name" value="Putative phosphatase, domain 2"/>
    <property type="match status" value="1"/>
</dbReference>
<gene>
    <name evidence="1" type="ORF">TCARB_0579</name>
</gene>
<name>A0A3G1A6A7_9CREN</name>
<dbReference type="GO" id="GO:0008801">
    <property type="term" value="F:beta-phosphoglucomutase activity"/>
    <property type="evidence" value="ECO:0007669"/>
    <property type="project" value="UniProtKB-EC"/>
</dbReference>
<accession>A0A3G1A6A7</accession>
<dbReference type="InterPro" id="IPR023198">
    <property type="entry name" value="PGP-like_dom2"/>
</dbReference>
<dbReference type="InterPro" id="IPR036412">
    <property type="entry name" value="HAD-like_sf"/>
</dbReference>
<dbReference type="SUPFAM" id="SSF56784">
    <property type="entry name" value="HAD-like"/>
    <property type="match status" value="1"/>
</dbReference>
<dbReference type="AlphaFoldDB" id="A0A3G1A6A7"/>
<dbReference type="Gene3D" id="3.40.50.1000">
    <property type="entry name" value="HAD superfamily/HAD-like"/>
    <property type="match status" value="1"/>
</dbReference>
<sequence length="225" mass="25480">MLGFVWDFDGVIVETPHEKAWRIACERLGITGFTSNFYHEYVSGKPRLEGAWNILSKLANRSPSQTEVETLASLKTNIYLELIERGEYQLRTDVIRFIQRARQEGIIQVLASASRNVHRLIEVERKKSGLELAVLFDIDVSGSGATKKEVFKNAIEKLKEIFHEDMECILFFDDAPSGILAAKSLNQKAIGCFHRELLNYGADAVIEDFSNIPLQEFLNKVGCKI</sequence>
<dbReference type="GeneID" id="16574141"/>
<dbReference type="RefSeq" id="WP_020963142.1">
    <property type="nucleotide sequence ID" value="NZ_CP007493.1"/>
</dbReference>
<dbReference type="InterPro" id="IPR023214">
    <property type="entry name" value="HAD_sf"/>
</dbReference>
<dbReference type="KEGG" id="tcb:TCARB_0579"/>
<dbReference type="Pfam" id="PF00702">
    <property type="entry name" value="Hydrolase"/>
    <property type="match status" value="1"/>
</dbReference>
<dbReference type="SFLD" id="SFLDS00003">
    <property type="entry name" value="Haloacid_Dehalogenase"/>
    <property type="match status" value="1"/>
</dbReference>
<proteinExistence type="predicted"/>
<dbReference type="GO" id="GO:0008967">
    <property type="term" value="F:phosphoglycolate phosphatase activity"/>
    <property type="evidence" value="ECO:0007669"/>
    <property type="project" value="TreeGrafter"/>
</dbReference>
<dbReference type="PANTHER" id="PTHR43434:SF1">
    <property type="entry name" value="PHOSPHOGLYCOLATE PHOSPHATASE"/>
    <property type="match status" value="1"/>
</dbReference>
<dbReference type="SFLD" id="SFLDG01129">
    <property type="entry name" value="C1.5:_HAD__Beta-PGM__Phosphata"/>
    <property type="match status" value="1"/>
</dbReference>
<dbReference type="GeneID" id="25406030"/>
<dbReference type="PANTHER" id="PTHR43434">
    <property type="entry name" value="PHOSPHOGLYCOLATE PHOSPHATASE"/>
    <property type="match status" value="1"/>
</dbReference>
<reference evidence="2" key="1">
    <citation type="book" date="2010" name="EXTREMOPHILES" publisher="0:0-0">
        <title>Complete genome sequences of ten hyperthermophilic archaea reveal their metabolic capabilities and possible ecological roles.</title>
        <editorList>
            <person name="?"/>
        </editorList>
        <authorList>
            <person name="Ravin N.V."/>
            <person name="Mardanov A.V."/>
            <person name="Bonch-Osmolovskaya E.A."/>
            <person name="Skryabin K.G."/>
        </authorList>
    </citation>
    <scope>NUCLEOTIDE SEQUENCE [LARGE SCALE GENOMIC DNA]</scope>
    <source>
        <strain evidence="2">1505</strain>
    </source>
</reference>
<dbReference type="STRING" id="697581.TCARB_0579"/>
<dbReference type="Proteomes" id="UP000266720">
    <property type="component" value="Chromosome"/>
</dbReference>
<dbReference type="EC" id="5.4.2.6" evidence="1"/>
<dbReference type="EMBL" id="CP007493">
    <property type="protein sequence ID" value="AJB41635.1"/>
    <property type="molecule type" value="Genomic_DNA"/>
</dbReference>
<protein>
    <submittedName>
        <fullName evidence="1">Beta-phosphoglucomutase</fullName>
        <ecNumber evidence="1">5.4.2.6</ecNumber>
    </submittedName>
</protein>
<evidence type="ECO:0000313" key="1">
    <source>
        <dbReference type="EMBL" id="AJB41635.1"/>
    </source>
</evidence>
<keyword evidence="1" id="KW-0413">Isomerase</keyword>
<dbReference type="GO" id="GO:0006281">
    <property type="term" value="P:DNA repair"/>
    <property type="evidence" value="ECO:0007669"/>
    <property type="project" value="TreeGrafter"/>
</dbReference>
<dbReference type="InterPro" id="IPR050155">
    <property type="entry name" value="HAD-like_hydrolase_sf"/>
</dbReference>
<organism evidence="1 2">
    <name type="scientific">Thermofilum adornatum 1505</name>
    <dbReference type="NCBI Taxonomy" id="697581"/>
    <lineage>
        <taxon>Archaea</taxon>
        <taxon>Thermoproteota</taxon>
        <taxon>Thermoprotei</taxon>
        <taxon>Thermofilales</taxon>
        <taxon>Thermofilaceae</taxon>
        <taxon>Thermofilum</taxon>
    </lineage>
</organism>
<evidence type="ECO:0000313" key="2">
    <source>
        <dbReference type="Proteomes" id="UP000266720"/>
    </source>
</evidence>